<dbReference type="GO" id="GO:0005829">
    <property type="term" value="C:cytosol"/>
    <property type="evidence" value="ECO:0007669"/>
    <property type="project" value="TreeGrafter"/>
</dbReference>
<accession>A0A1G7ZC37</accession>
<dbReference type="Pfam" id="PF00210">
    <property type="entry name" value="Ferritin"/>
    <property type="match status" value="1"/>
</dbReference>
<evidence type="ECO:0000256" key="1">
    <source>
        <dbReference type="ARBA" id="ARBA00006950"/>
    </source>
</evidence>
<dbReference type="Proteomes" id="UP000198607">
    <property type="component" value="Unassembled WGS sequence"/>
</dbReference>
<dbReference type="STRING" id="83767.SAMN05660652_01133"/>
<dbReference type="InterPro" id="IPR012347">
    <property type="entry name" value="Ferritin-like"/>
</dbReference>
<proteinExistence type="inferred from homology"/>
<dbReference type="GO" id="GO:0042802">
    <property type="term" value="F:identical protein binding"/>
    <property type="evidence" value="ECO:0007669"/>
    <property type="project" value="UniProtKB-ARBA"/>
</dbReference>
<dbReference type="GO" id="GO:0006879">
    <property type="term" value="P:intracellular iron ion homeostasis"/>
    <property type="evidence" value="ECO:0007669"/>
    <property type="project" value="UniProtKB-KW"/>
</dbReference>
<feature type="binding site" evidence="6">
    <location>
        <position position="50"/>
    </location>
    <ligand>
        <name>Fe cation</name>
        <dbReference type="ChEBI" id="CHEBI:24875"/>
        <label>1</label>
    </ligand>
</feature>
<dbReference type="FunFam" id="1.20.1260.10:FF:000001">
    <property type="entry name" value="Non-heme ferritin"/>
    <property type="match status" value="1"/>
</dbReference>
<dbReference type="EMBL" id="FNCY01000003">
    <property type="protein sequence ID" value="SDH06258.1"/>
    <property type="molecule type" value="Genomic_DNA"/>
</dbReference>
<keyword evidence="7" id="KW-0963">Cytoplasm</keyword>
<feature type="domain" description="Ferritin-like diiron" evidence="8">
    <location>
        <begin position="1"/>
        <end position="145"/>
    </location>
</feature>
<dbReference type="GO" id="GO:0006826">
    <property type="term" value="P:iron ion transport"/>
    <property type="evidence" value="ECO:0007669"/>
    <property type="project" value="InterPro"/>
</dbReference>
<reference evidence="9 10" key="1">
    <citation type="submission" date="2016-10" db="EMBL/GenBank/DDBJ databases">
        <authorList>
            <person name="de Groot N.N."/>
        </authorList>
    </citation>
    <scope>NUCLEOTIDE SEQUENCE [LARGE SCALE GENOMIC DNA]</scope>
    <source>
        <strain evidence="9 10">DSM 5885</strain>
    </source>
</reference>
<comment type="function">
    <text evidence="7">Iron-storage protein.</text>
</comment>
<dbReference type="PANTHER" id="PTHR11431">
    <property type="entry name" value="FERRITIN"/>
    <property type="match status" value="1"/>
</dbReference>
<evidence type="ECO:0000256" key="6">
    <source>
        <dbReference type="PIRSR" id="PIRSR601519-1"/>
    </source>
</evidence>
<keyword evidence="2 7" id="KW-0409">Iron storage</keyword>
<organism evidence="9 10">
    <name type="scientific">Propionivibrio dicarboxylicus</name>
    <dbReference type="NCBI Taxonomy" id="83767"/>
    <lineage>
        <taxon>Bacteria</taxon>
        <taxon>Pseudomonadati</taxon>
        <taxon>Pseudomonadota</taxon>
        <taxon>Betaproteobacteria</taxon>
        <taxon>Rhodocyclales</taxon>
        <taxon>Rhodocyclaceae</taxon>
        <taxon>Propionivibrio</taxon>
    </lineage>
</organism>
<keyword evidence="4" id="KW-0560">Oxidoreductase</keyword>
<name>A0A1G7ZC37_9RHOO</name>
<dbReference type="AlphaFoldDB" id="A0A1G7ZC37"/>
<comment type="catalytic activity">
    <reaction evidence="7">
        <text>4 Fe(2+) + O2 + 6 H2O = 4 iron(III) oxide-hydroxide + 12 H(+)</text>
        <dbReference type="Rhea" id="RHEA:11972"/>
        <dbReference type="ChEBI" id="CHEBI:15377"/>
        <dbReference type="ChEBI" id="CHEBI:15378"/>
        <dbReference type="ChEBI" id="CHEBI:15379"/>
        <dbReference type="ChEBI" id="CHEBI:29033"/>
        <dbReference type="ChEBI" id="CHEBI:78619"/>
        <dbReference type="EC" id="1.16.3.2"/>
    </reaction>
</comment>
<dbReference type="InterPro" id="IPR008331">
    <property type="entry name" value="Ferritin_DPS_dom"/>
</dbReference>
<dbReference type="CDD" id="cd01055">
    <property type="entry name" value="Nonheme_Ferritin"/>
    <property type="match status" value="1"/>
</dbReference>
<sequence>MLSSDMVERLNKQINLEQYSSNLYLQMSAWCDHQGYVGSAAFLKEHAAEELTHMHKLFDYVSETGALAVLGALKAPPAKYKSLGEVFKTTYEHELAITKAINGLVASALAEQDFASFQFLQWYVSEQHEEERLFKSILDKIEIIGVEGKGLYFVDKEIGKLAGKSGS</sequence>
<dbReference type="GO" id="GO:0004322">
    <property type="term" value="F:ferroxidase activity"/>
    <property type="evidence" value="ECO:0007669"/>
    <property type="project" value="TreeGrafter"/>
</dbReference>
<evidence type="ECO:0000256" key="2">
    <source>
        <dbReference type="ARBA" id="ARBA00022434"/>
    </source>
</evidence>
<keyword evidence="10" id="KW-1185">Reference proteome</keyword>
<dbReference type="InterPro" id="IPR009078">
    <property type="entry name" value="Ferritin-like_SF"/>
</dbReference>
<feature type="binding site" evidence="6">
    <location>
        <position position="94"/>
    </location>
    <ligand>
        <name>Fe cation</name>
        <dbReference type="ChEBI" id="CHEBI:24875"/>
        <label>1</label>
    </ligand>
</feature>
<dbReference type="RefSeq" id="WP_091935059.1">
    <property type="nucleotide sequence ID" value="NZ_FNCY01000003.1"/>
</dbReference>
<feature type="binding site" evidence="6">
    <location>
        <position position="53"/>
    </location>
    <ligand>
        <name>Fe cation</name>
        <dbReference type="ChEBI" id="CHEBI:24875"/>
        <label>1</label>
    </ligand>
</feature>
<evidence type="ECO:0000259" key="8">
    <source>
        <dbReference type="PROSITE" id="PS50905"/>
    </source>
</evidence>
<keyword evidence="5 6" id="KW-0408">Iron</keyword>
<dbReference type="NCBIfam" id="NF007638">
    <property type="entry name" value="PRK10304.1"/>
    <property type="match status" value="1"/>
</dbReference>
<dbReference type="GO" id="GO:0008199">
    <property type="term" value="F:ferric iron binding"/>
    <property type="evidence" value="ECO:0007669"/>
    <property type="project" value="InterPro"/>
</dbReference>
<dbReference type="InterPro" id="IPR009040">
    <property type="entry name" value="Ferritin-like_diiron"/>
</dbReference>
<protein>
    <recommendedName>
        <fullName evidence="7">Ferritin</fullName>
        <ecNumber evidence="7">1.16.3.2</ecNumber>
    </recommendedName>
</protein>
<keyword evidence="3 6" id="KW-0479">Metal-binding</keyword>
<dbReference type="EC" id="1.16.3.2" evidence="7"/>
<dbReference type="InterPro" id="IPR001519">
    <property type="entry name" value="Ferritin"/>
</dbReference>
<dbReference type="Gene3D" id="1.20.1260.10">
    <property type="match status" value="1"/>
</dbReference>
<evidence type="ECO:0000256" key="4">
    <source>
        <dbReference type="ARBA" id="ARBA00023002"/>
    </source>
</evidence>
<dbReference type="PANTHER" id="PTHR11431:SF127">
    <property type="entry name" value="BACTERIAL NON-HEME FERRITIN"/>
    <property type="match status" value="1"/>
</dbReference>
<comment type="similarity">
    <text evidence="1 7">Belongs to the ferritin family. Prokaryotic subfamily.</text>
</comment>
<evidence type="ECO:0000313" key="10">
    <source>
        <dbReference type="Proteomes" id="UP000198607"/>
    </source>
</evidence>
<dbReference type="PROSITE" id="PS50905">
    <property type="entry name" value="FERRITIN_LIKE"/>
    <property type="match status" value="1"/>
</dbReference>
<evidence type="ECO:0000256" key="7">
    <source>
        <dbReference type="RuleBase" id="RU361145"/>
    </source>
</evidence>
<feature type="binding site" evidence="6">
    <location>
        <position position="127"/>
    </location>
    <ligand>
        <name>Fe cation</name>
        <dbReference type="ChEBI" id="CHEBI:24875"/>
        <label>1</label>
    </ligand>
</feature>
<dbReference type="SUPFAM" id="SSF47240">
    <property type="entry name" value="Ferritin-like"/>
    <property type="match status" value="1"/>
</dbReference>
<dbReference type="GO" id="GO:0008198">
    <property type="term" value="F:ferrous iron binding"/>
    <property type="evidence" value="ECO:0007669"/>
    <property type="project" value="TreeGrafter"/>
</dbReference>
<gene>
    <name evidence="9" type="ORF">SAMN05660652_01133</name>
</gene>
<evidence type="ECO:0000256" key="5">
    <source>
        <dbReference type="ARBA" id="ARBA00023004"/>
    </source>
</evidence>
<feature type="binding site" evidence="6">
    <location>
        <position position="17"/>
    </location>
    <ligand>
        <name>Fe cation</name>
        <dbReference type="ChEBI" id="CHEBI:24875"/>
        <label>1</label>
    </ligand>
</feature>
<comment type="subcellular location">
    <subcellularLocation>
        <location evidence="7">Cytoplasm</location>
    </subcellularLocation>
</comment>
<evidence type="ECO:0000313" key="9">
    <source>
        <dbReference type="EMBL" id="SDH06258.1"/>
    </source>
</evidence>
<evidence type="ECO:0000256" key="3">
    <source>
        <dbReference type="ARBA" id="ARBA00022723"/>
    </source>
</evidence>
<dbReference type="InterPro" id="IPR041719">
    <property type="entry name" value="Ferritin_prok"/>
</dbReference>
<dbReference type="OrthoDB" id="9801481at2"/>